<evidence type="ECO:0000313" key="2">
    <source>
        <dbReference type="Proteomes" id="UP001281147"/>
    </source>
</evidence>
<evidence type="ECO:0000313" key="1">
    <source>
        <dbReference type="EMBL" id="KAK3686319.1"/>
    </source>
</evidence>
<sequence length="603" mass="68043">MEPPAKTPSDDEFPLTDEDEVLAEAERANSRDAAFESDEDDKRPAKHSLKHRKPNSSGRQFSHNQFKGQRTAAGTSSSDSVTATQARMPDPERTSVSIYEPSQQGSQSTDMTTTGLLDLPAELVAHLFTYLDTDSLFATRLTSKHLESASFSYFGRRFFRKKGFLITPDAMLVLNQIAAHQELRKYVEHLWFNPDCYTFVRPPRFPDDAVEEGEDSGVEGEERPRRPGAGITRAGIGAYKNTVARHEHLLYGPQLGYELASAFRCLPNLAVVGMRRSEDHEPWGRRKYQRLIGEDPRVLGPIPSGSRGVLSGPTMLFTAIVHAAAAPKRTELTRTGLKRLYTDAVEIDNLHPEHIFQDKLNAACRDLLYLEINASKGSFKRGTPAEYGQGLLRLFQAVPHLRELGLQIFPDLAQPVAGNAEAWRKAYSYIAFQRIVEGVQLTNLTRLKLEKITTTPEILKAFISASRTSLMSLKMRYIRLLSPPGTERPWQKIFEFLRDSCSNLAYLLLYNLMYEFGGIAFVEETPASKPVQVIQDPEFNPGYTDPGTEQFFAQYEHIALEAKGRDEVEKKFAEVVDGHWYRKPIISYAMDESLWHTDTSDEE</sequence>
<reference evidence="1" key="1">
    <citation type="submission" date="2023-07" db="EMBL/GenBank/DDBJ databases">
        <title>Black Yeasts Isolated from many extreme environments.</title>
        <authorList>
            <person name="Coleine C."/>
            <person name="Stajich J.E."/>
            <person name="Selbmann L."/>
        </authorList>
    </citation>
    <scope>NUCLEOTIDE SEQUENCE</scope>
    <source>
        <strain evidence="1">CCFEE 5714</strain>
    </source>
</reference>
<gene>
    <name evidence="1" type="ORF">LTR37_019957</name>
</gene>
<dbReference type="Proteomes" id="UP001281147">
    <property type="component" value="Unassembled WGS sequence"/>
</dbReference>
<dbReference type="EMBL" id="JAUTXU010000326">
    <property type="protein sequence ID" value="KAK3686319.1"/>
    <property type="molecule type" value="Genomic_DNA"/>
</dbReference>
<accession>A0ACC3MCT7</accession>
<name>A0ACC3MCT7_9PEZI</name>
<protein>
    <submittedName>
        <fullName evidence="1">Uncharacterized protein</fullName>
    </submittedName>
</protein>
<proteinExistence type="predicted"/>
<keyword evidence="2" id="KW-1185">Reference proteome</keyword>
<comment type="caution">
    <text evidence="1">The sequence shown here is derived from an EMBL/GenBank/DDBJ whole genome shotgun (WGS) entry which is preliminary data.</text>
</comment>
<organism evidence="1 2">
    <name type="scientific">Vermiconidia calcicola</name>
    <dbReference type="NCBI Taxonomy" id="1690605"/>
    <lineage>
        <taxon>Eukaryota</taxon>
        <taxon>Fungi</taxon>
        <taxon>Dikarya</taxon>
        <taxon>Ascomycota</taxon>
        <taxon>Pezizomycotina</taxon>
        <taxon>Dothideomycetes</taxon>
        <taxon>Dothideomycetidae</taxon>
        <taxon>Mycosphaerellales</taxon>
        <taxon>Extremaceae</taxon>
        <taxon>Vermiconidia</taxon>
    </lineage>
</organism>